<keyword evidence="3" id="KW-0812">Transmembrane</keyword>
<name>A7KHF0_MEDTR</name>
<evidence type="ECO:0000313" key="6">
    <source>
        <dbReference type="Proteomes" id="UP000002051"/>
    </source>
</evidence>
<reference evidence="2" key="1">
    <citation type="journal article" date="2007" name="Mol. Plant Microbe Interact.">
        <title>Genomic organization and evolutionary insights on GRP and NCR genes, two large nodule-specific gene families in Medicago truncatula.</title>
        <authorList>
            <person name="Alunni B."/>
            <person name="Kevei Z."/>
            <person name="Redondo-Nieto M."/>
            <person name="Kondorosi A."/>
            <person name="Mergaert P."/>
            <person name="Kondorosi E."/>
        </authorList>
    </citation>
    <scope>NUCLEOTIDE SEQUENCE</scope>
</reference>
<organism evidence="2">
    <name type="scientific">Medicago truncatula</name>
    <name type="common">Barrel medic</name>
    <name type="synonym">Medicago tribuloides</name>
    <dbReference type="NCBI Taxonomy" id="3880"/>
    <lineage>
        <taxon>Eukaryota</taxon>
        <taxon>Viridiplantae</taxon>
        <taxon>Streptophyta</taxon>
        <taxon>Embryophyta</taxon>
        <taxon>Tracheophyta</taxon>
        <taxon>Spermatophyta</taxon>
        <taxon>Magnoliopsida</taxon>
        <taxon>eudicotyledons</taxon>
        <taxon>Gunneridae</taxon>
        <taxon>Pentapetalae</taxon>
        <taxon>rosids</taxon>
        <taxon>fabids</taxon>
        <taxon>Fabales</taxon>
        <taxon>Fabaceae</taxon>
        <taxon>Papilionoideae</taxon>
        <taxon>50 kb inversion clade</taxon>
        <taxon>NPAAA clade</taxon>
        <taxon>Hologalegina</taxon>
        <taxon>IRL clade</taxon>
        <taxon>Trifolieae</taxon>
        <taxon>Medicago</taxon>
    </lineage>
</organism>
<dbReference type="Proteomes" id="UP000002051">
    <property type="component" value="Chromosome 2"/>
</dbReference>
<dbReference type="EMBL" id="EF414371">
    <property type="protein sequence ID" value="ABS31457.1"/>
    <property type="molecule type" value="mRNA"/>
</dbReference>
<protein>
    <submittedName>
        <fullName evidence="2">Nodule-specific cysteine-rich peptide 320</fullName>
    </submittedName>
    <submittedName>
        <fullName evidence="3">Transmembrane protein, putative</fullName>
    </submittedName>
</protein>
<evidence type="ECO:0000313" key="5">
    <source>
        <dbReference type="EnsemblPlants" id="AES65880"/>
    </source>
</evidence>
<dbReference type="Proteomes" id="UP000265566">
    <property type="component" value="Chromosome 2"/>
</dbReference>
<dbReference type="EMBL" id="CM001218">
    <property type="protein sequence ID" value="AES65880.1"/>
    <property type="molecule type" value="Genomic_DNA"/>
</dbReference>
<proteinExistence type="evidence at transcript level"/>
<reference evidence="4" key="6">
    <citation type="journal article" date="2018" name="Nat. Plants">
        <title>Whole-genome landscape of Medicago truncatula symbiotic genes.</title>
        <authorList>
            <person name="Pecrix Y."/>
            <person name="Gamas P."/>
            <person name="Carrere S."/>
        </authorList>
    </citation>
    <scope>NUCLEOTIDE SEQUENCE</scope>
    <source>
        <tissue evidence="4">Leaves</tissue>
    </source>
</reference>
<feature type="chain" id="PRO_5014565815" evidence="1">
    <location>
        <begin position="28"/>
        <end position="57"/>
    </location>
</feature>
<feature type="signal peptide" evidence="1">
    <location>
        <begin position="1"/>
        <end position="27"/>
    </location>
</feature>
<accession>A7KHF0</accession>
<evidence type="ECO:0000313" key="3">
    <source>
        <dbReference type="EMBL" id="AES65880.1"/>
    </source>
</evidence>
<keyword evidence="6" id="KW-1185">Reference proteome</keyword>
<reference evidence="3 6" key="3">
    <citation type="journal article" date="2014" name="BMC Genomics">
        <title>An improved genome release (version Mt4.0) for the model legume Medicago truncatula.</title>
        <authorList>
            <person name="Tang H."/>
            <person name="Krishnakumar V."/>
            <person name="Bidwell S."/>
            <person name="Rosen B."/>
            <person name="Chan A."/>
            <person name="Zhou S."/>
            <person name="Gentzbittel L."/>
            <person name="Childs K.L."/>
            <person name="Yandell M."/>
            <person name="Gundlach H."/>
            <person name="Mayer K.F."/>
            <person name="Schwartz D.C."/>
            <person name="Town C.D."/>
        </authorList>
    </citation>
    <scope>GENOME REANNOTATION</scope>
    <source>
        <strain evidence="5 6">cv. Jemalong A17</strain>
    </source>
</reference>
<evidence type="ECO:0000256" key="1">
    <source>
        <dbReference type="SAM" id="SignalP"/>
    </source>
</evidence>
<reference evidence="7" key="5">
    <citation type="journal article" date="2018" name="Nat. Plants">
        <title>Whole-genome landscape of Medicago truncatula symbiotic genes.</title>
        <authorList>
            <person name="Pecrix Y."/>
            <person name="Staton S.E."/>
            <person name="Sallet E."/>
            <person name="Lelandais-Briere C."/>
            <person name="Moreau S."/>
            <person name="Carrere S."/>
            <person name="Blein T."/>
            <person name="Jardinaud M.F."/>
            <person name="Latrasse D."/>
            <person name="Zouine M."/>
            <person name="Zahm M."/>
            <person name="Kreplak J."/>
            <person name="Mayjonade B."/>
            <person name="Satge C."/>
            <person name="Perez M."/>
            <person name="Cauet S."/>
            <person name="Marande W."/>
            <person name="Chantry-Darmon C."/>
            <person name="Lopez-Roques C."/>
            <person name="Bouchez O."/>
            <person name="Berard A."/>
            <person name="Debelle F."/>
            <person name="Munos S."/>
            <person name="Bendahmane A."/>
            <person name="Berges H."/>
            <person name="Niebel A."/>
            <person name="Buitink J."/>
            <person name="Frugier F."/>
            <person name="Benhamed M."/>
            <person name="Crespi M."/>
            <person name="Gouzy J."/>
            <person name="Gamas P."/>
        </authorList>
    </citation>
    <scope>NUCLEOTIDE SEQUENCE [LARGE SCALE GENOMIC DNA]</scope>
    <source>
        <strain evidence="7">cv. Jemalong A17</strain>
    </source>
</reference>
<dbReference type="HOGENOM" id="CLU_2999464_0_0_1"/>
<dbReference type="PaxDb" id="3880-AES65880"/>
<sequence length="57" mass="6441">MTAILKKFINAVFLFIVLFLATTNVEDFVGGSNDECVYPDVFQCINNICKCVSHHRT</sequence>
<gene>
    <name evidence="3" type="ordered locus">MTR_2g054250</name>
    <name evidence="4" type="ORF">MtrunA17_Chr2g0306721</name>
</gene>
<evidence type="ECO:0000313" key="4">
    <source>
        <dbReference type="EMBL" id="RHN74125.1"/>
    </source>
</evidence>
<keyword evidence="1" id="KW-0732">Signal</keyword>
<reference evidence="5" key="4">
    <citation type="submission" date="2015-04" db="UniProtKB">
        <authorList>
            <consortium name="EnsemblPlants"/>
        </authorList>
    </citation>
    <scope>IDENTIFICATION</scope>
    <source>
        <strain evidence="5">cv. Jemalong A17</strain>
    </source>
</reference>
<evidence type="ECO:0000313" key="2">
    <source>
        <dbReference type="EMBL" id="ABS31457.1"/>
    </source>
</evidence>
<dbReference type="EMBL" id="PSQE01000002">
    <property type="protein sequence ID" value="RHN74125.1"/>
    <property type="molecule type" value="Genomic_DNA"/>
</dbReference>
<dbReference type="AlphaFoldDB" id="A7KHF0"/>
<dbReference type="Gramene" id="rna10118">
    <property type="protein sequence ID" value="RHN74125.1"/>
    <property type="gene ID" value="gene10118"/>
</dbReference>
<keyword evidence="3" id="KW-0472">Membrane</keyword>
<reference evidence="3 6" key="2">
    <citation type="journal article" date="2011" name="Nature">
        <title>The Medicago genome provides insight into the evolution of rhizobial symbioses.</title>
        <authorList>
            <person name="Young N.D."/>
            <person name="Debelle F."/>
            <person name="Oldroyd G.E."/>
            <person name="Geurts R."/>
            <person name="Cannon S.B."/>
            <person name="Udvardi M.K."/>
            <person name="Benedito V.A."/>
            <person name="Mayer K.F."/>
            <person name="Gouzy J."/>
            <person name="Schoof H."/>
            <person name="Van de Peer Y."/>
            <person name="Proost S."/>
            <person name="Cook D.R."/>
            <person name="Meyers B.C."/>
            <person name="Spannagl M."/>
            <person name="Cheung F."/>
            <person name="De Mita S."/>
            <person name="Krishnakumar V."/>
            <person name="Gundlach H."/>
            <person name="Zhou S."/>
            <person name="Mudge J."/>
            <person name="Bharti A.K."/>
            <person name="Murray J.D."/>
            <person name="Naoumkina M.A."/>
            <person name="Rosen B."/>
            <person name="Silverstein K.A."/>
            <person name="Tang H."/>
            <person name="Rombauts S."/>
            <person name="Zhao P.X."/>
            <person name="Zhou P."/>
            <person name="Barbe V."/>
            <person name="Bardou P."/>
            <person name="Bechner M."/>
            <person name="Bellec A."/>
            <person name="Berger A."/>
            <person name="Berges H."/>
            <person name="Bidwell S."/>
            <person name="Bisseling T."/>
            <person name="Choisne N."/>
            <person name="Couloux A."/>
            <person name="Denny R."/>
            <person name="Deshpande S."/>
            <person name="Dai X."/>
            <person name="Doyle J.J."/>
            <person name="Dudez A.M."/>
            <person name="Farmer A.D."/>
            <person name="Fouteau S."/>
            <person name="Franken C."/>
            <person name="Gibelin C."/>
            <person name="Gish J."/>
            <person name="Goldstein S."/>
            <person name="Gonzalez A.J."/>
            <person name="Green P.J."/>
            <person name="Hallab A."/>
            <person name="Hartog M."/>
            <person name="Hua A."/>
            <person name="Humphray S.J."/>
            <person name="Jeong D.H."/>
            <person name="Jing Y."/>
            <person name="Jocker A."/>
            <person name="Kenton S.M."/>
            <person name="Kim D.J."/>
            <person name="Klee K."/>
            <person name="Lai H."/>
            <person name="Lang C."/>
            <person name="Lin S."/>
            <person name="Macmil S.L."/>
            <person name="Magdelenat G."/>
            <person name="Matthews L."/>
            <person name="McCorrison J."/>
            <person name="Monaghan E.L."/>
            <person name="Mun J.H."/>
            <person name="Najar F.Z."/>
            <person name="Nicholson C."/>
            <person name="Noirot C."/>
            <person name="O'Bleness M."/>
            <person name="Paule C.R."/>
            <person name="Poulain J."/>
            <person name="Prion F."/>
            <person name="Qin B."/>
            <person name="Qu C."/>
            <person name="Retzel E.F."/>
            <person name="Riddle C."/>
            <person name="Sallet E."/>
            <person name="Samain S."/>
            <person name="Samson N."/>
            <person name="Sanders I."/>
            <person name="Saurat O."/>
            <person name="Scarpelli C."/>
            <person name="Schiex T."/>
            <person name="Segurens B."/>
            <person name="Severin A.J."/>
            <person name="Sherrier D.J."/>
            <person name="Shi R."/>
            <person name="Sims S."/>
            <person name="Singer S.R."/>
            <person name="Sinharoy S."/>
            <person name="Sterck L."/>
            <person name="Viollet A."/>
            <person name="Wang B.B."/>
            <person name="Wang K."/>
            <person name="Wang M."/>
            <person name="Wang X."/>
            <person name="Warfsmann J."/>
            <person name="Weissenbach J."/>
            <person name="White D.D."/>
            <person name="White J.D."/>
            <person name="Wiley G.B."/>
            <person name="Wincker P."/>
            <person name="Xing Y."/>
            <person name="Yang L."/>
            <person name="Yao Z."/>
            <person name="Ying F."/>
            <person name="Zhai J."/>
            <person name="Zhou L."/>
            <person name="Zuber A."/>
            <person name="Denarie J."/>
            <person name="Dixon R.A."/>
            <person name="May G.D."/>
            <person name="Schwartz D.C."/>
            <person name="Rogers J."/>
            <person name="Quetier F."/>
            <person name="Town C.D."/>
            <person name="Roe B.A."/>
        </authorList>
    </citation>
    <scope>NUCLEOTIDE SEQUENCE [LARGE SCALE GENOMIC DNA]</scope>
    <source>
        <strain evidence="3">A17</strain>
        <strain evidence="5 6">cv. Jemalong A17</strain>
    </source>
</reference>
<dbReference type="EnsemblPlants" id="AES65880">
    <property type="protein sequence ID" value="AES65880"/>
    <property type="gene ID" value="MTR_2g054250"/>
</dbReference>
<evidence type="ECO:0000313" key="7">
    <source>
        <dbReference type="Proteomes" id="UP000265566"/>
    </source>
</evidence>